<evidence type="ECO:0000313" key="4">
    <source>
        <dbReference type="Proteomes" id="UP000031518"/>
    </source>
</evidence>
<evidence type="ECO:0008006" key="5">
    <source>
        <dbReference type="Google" id="ProtNLM"/>
    </source>
</evidence>
<protein>
    <recommendedName>
        <fullName evidence="5">Fibronectin type-III domain-containing protein</fullName>
    </recommendedName>
</protein>
<dbReference type="SUPFAM" id="SSF63829">
    <property type="entry name" value="Calcium-dependent phosphotriesterase"/>
    <property type="match status" value="1"/>
</dbReference>
<dbReference type="SUPFAM" id="SSF49265">
    <property type="entry name" value="Fibronectin type III"/>
    <property type="match status" value="1"/>
</dbReference>
<feature type="signal peptide" evidence="2">
    <location>
        <begin position="1"/>
        <end position="26"/>
    </location>
</feature>
<evidence type="ECO:0000313" key="3">
    <source>
        <dbReference type="EMBL" id="CDM64275.1"/>
    </source>
</evidence>
<accession>A0A0B6WVV9</accession>
<dbReference type="Gene3D" id="2.60.40.10">
    <property type="entry name" value="Immunoglobulins"/>
    <property type="match status" value="1"/>
</dbReference>
<dbReference type="InterPro" id="IPR013783">
    <property type="entry name" value="Ig-like_fold"/>
</dbReference>
<organism evidence="3 4">
    <name type="scientific">Pyrinomonas methylaliphatogenes</name>
    <dbReference type="NCBI Taxonomy" id="454194"/>
    <lineage>
        <taxon>Bacteria</taxon>
        <taxon>Pseudomonadati</taxon>
        <taxon>Acidobacteriota</taxon>
        <taxon>Blastocatellia</taxon>
        <taxon>Blastocatellales</taxon>
        <taxon>Pyrinomonadaceae</taxon>
        <taxon>Pyrinomonas</taxon>
    </lineage>
</organism>
<evidence type="ECO:0000256" key="1">
    <source>
        <dbReference type="SAM" id="MobiDB-lite"/>
    </source>
</evidence>
<feature type="chain" id="PRO_5002125414" description="Fibronectin type-III domain-containing protein" evidence="2">
    <location>
        <begin position="27"/>
        <end position="733"/>
    </location>
</feature>
<dbReference type="RefSeq" id="WP_157770602.1">
    <property type="nucleotide sequence ID" value="NZ_CBXV010000001.1"/>
</dbReference>
<keyword evidence="4" id="KW-1185">Reference proteome</keyword>
<dbReference type="OrthoDB" id="175360at2"/>
<dbReference type="InterPro" id="IPR015943">
    <property type="entry name" value="WD40/YVTN_repeat-like_dom_sf"/>
</dbReference>
<dbReference type="SUPFAM" id="SSF63825">
    <property type="entry name" value="YWTD domain"/>
    <property type="match status" value="1"/>
</dbReference>
<dbReference type="InterPro" id="IPR036116">
    <property type="entry name" value="FN3_sf"/>
</dbReference>
<sequence precursor="true">MGKKTASFCPLLLGTIISLCSLTAQAGGPVVWEIDSRAELLRGEARGVSISDTGALMLAPRFTQLFDTGQTYVWSSAVDASGNVYLGTGHDGKIFRVTGEGRGTLFYDAPELDVTALVIGRDGALYAGTSPNGKVYRITMDGRAEVYFDPPDKYIWALAVLPDGALAVGTGDQGKIYRVRSAGAKPEESLLADVNEMNVVSLAVDARGDLLVGTDPNGLVLRIGPDGRIFALFDSPLREIHALAPAADGSVYALALGDTTSTSRATQAATQTQSSASAQTSVSVTVVEDMGGAPVAQPTPARSRNDLGNARSAVFRLLPDGGNDILWSSNTVVAFSIVPAPQGGRVLIGTGDKGRIYSVTNDGRDTLLVQSTEDQISTLVARGEEVYAASSNQGKLFRLTPEIVGEGSYESPVRDAKFVASWGRIWWRGSGDVEIQTRTGNTERPDKTWSEWSAPYRDPSGTQITSPRARFIQWRAVLHIGKAHEMARVEEVKLAYLPRNVAPEVTSITVLPIGVGLQPAIQPQVDPNIEASGLDPSLFGAPTQTMPRRIYQRGAVSLQWQAEDRNGDTLEYAIYYRALNESTFHLLKDRVRDNFYTVDGTKLADGRYIFKIVATDEPDNPPGLALTGEKVTEPVTIDNTPPNIRAAAPEVLGDRARVRFTVEDQTGIIRRADVSVDGGDWKMVFPDDGIADSPREVYTIEIDLNAGRVERTIAIRVYDDSGNAGSGRVVIRR</sequence>
<keyword evidence="2" id="KW-0732">Signal</keyword>
<reference evidence="3 4" key="1">
    <citation type="submission" date="2013-12" db="EMBL/GenBank/DDBJ databases">
        <authorList>
            <person name="Stott M."/>
        </authorList>
    </citation>
    <scope>NUCLEOTIDE SEQUENCE [LARGE SCALE GENOMIC DNA]</scope>
    <source>
        <strain evidence="3 4">K22</strain>
    </source>
</reference>
<dbReference type="EMBL" id="CBXV010000001">
    <property type="protein sequence ID" value="CDM64275.1"/>
    <property type="molecule type" value="Genomic_DNA"/>
</dbReference>
<dbReference type="STRING" id="454194.PYK22_00268"/>
<dbReference type="Proteomes" id="UP000031518">
    <property type="component" value="Unassembled WGS sequence"/>
</dbReference>
<gene>
    <name evidence="3" type="ORF">PYK22_00268</name>
</gene>
<reference evidence="3 4" key="2">
    <citation type="submission" date="2015-01" db="EMBL/GenBank/DDBJ databases">
        <title>Complete genome sequence of Pyrinomonas methylaliphatogenes type strain K22T.</title>
        <authorList>
            <person name="Lee K.C.Y."/>
            <person name="Power J.F."/>
            <person name="Dunfield P.F."/>
            <person name="Morgan X.C."/>
            <person name="Huttenhower C."/>
            <person name="Stott M.B."/>
        </authorList>
    </citation>
    <scope>NUCLEOTIDE SEQUENCE [LARGE SCALE GENOMIC DNA]</scope>
    <source>
        <strain evidence="3 4">K22</strain>
    </source>
</reference>
<evidence type="ECO:0000256" key="2">
    <source>
        <dbReference type="SAM" id="SignalP"/>
    </source>
</evidence>
<dbReference type="Gene3D" id="2.130.10.10">
    <property type="entry name" value="YVTN repeat-like/Quinoprotein amine dehydrogenase"/>
    <property type="match status" value="1"/>
</dbReference>
<feature type="region of interest" description="Disordered" evidence="1">
    <location>
        <begin position="436"/>
        <end position="461"/>
    </location>
</feature>
<proteinExistence type="predicted"/>
<dbReference type="AlphaFoldDB" id="A0A0B6WVV9"/>
<name>A0A0B6WVV9_9BACT</name>